<evidence type="ECO:0000313" key="2">
    <source>
        <dbReference type="EMBL" id="URN15222.1"/>
    </source>
</evidence>
<proteinExistence type="predicted"/>
<keyword evidence="1" id="KW-1133">Transmembrane helix</keyword>
<evidence type="ECO:0000313" key="3">
    <source>
        <dbReference type="Proteomes" id="UP001056383"/>
    </source>
</evidence>
<feature type="transmembrane region" description="Helical" evidence="1">
    <location>
        <begin position="12"/>
        <end position="35"/>
    </location>
</feature>
<name>A0ABY4T8C8_9ACTN</name>
<reference evidence="2" key="1">
    <citation type="submission" date="2022-04" db="EMBL/GenBank/DDBJ databases">
        <title>Systematic whole-genome sequencing reveals an unexpected diversity among actinomycetoma pathogens and provides insights into their antibacterial susceptibilities.</title>
        <authorList>
            <person name="Watson A.K."/>
            <person name="Kepplinger B."/>
            <person name="Bakhiet S.M."/>
            <person name="Mhmoud N.A."/>
            <person name="Chapman J."/>
            <person name="Allenby N."/>
            <person name="Mickiewicz K."/>
            <person name="Goodfellow M."/>
            <person name="Fahal A.H."/>
            <person name="Errington J."/>
        </authorList>
    </citation>
    <scope>NUCLEOTIDE SEQUENCE</scope>
    <source>
        <strain evidence="2">SD 504</strain>
    </source>
</reference>
<sequence length="337" mass="34933">MVSRSERQHRPVAVFALLVLAMAGACLAFLALWVAEGLAPVTESGGVVGHVSAGEGDRGPSDGYDEFEVEVRTGDGAVHLGEHGPLLVPLQLGDPVVMARSAPTGRVVSVRGPDGEVDLHAHAGMIVLVGVAAAGTAGAVWQRRRLVEAVGWGLPSAGVSAPVLGAAVTVLGAVAALAALVVPETPEGDRWTVDGMGIYKSPKYFPETVVPRGRDVDLQEIVLRVRGPLVEGAPPGSPERLRGLRVLVVPMAARIVSADPGRYVRLELIGRGEGRPRLLRAADCGTAPGAFDGIVADGASEGGPSEGGFSERRVCFAVPPDFVPEYLVLDEKTAVRV</sequence>
<dbReference type="Proteomes" id="UP001056383">
    <property type="component" value="Chromosome"/>
</dbReference>
<protein>
    <submittedName>
        <fullName evidence="2">Uncharacterized protein</fullName>
    </submittedName>
</protein>
<keyword evidence="3" id="KW-1185">Reference proteome</keyword>
<feature type="transmembrane region" description="Helical" evidence="1">
    <location>
        <begin position="119"/>
        <end position="141"/>
    </location>
</feature>
<evidence type="ECO:0000256" key="1">
    <source>
        <dbReference type="SAM" id="Phobius"/>
    </source>
</evidence>
<feature type="transmembrane region" description="Helical" evidence="1">
    <location>
        <begin position="161"/>
        <end position="182"/>
    </location>
</feature>
<dbReference type="PROSITE" id="PS51257">
    <property type="entry name" value="PROKAR_LIPOPROTEIN"/>
    <property type="match status" value="1"/>
</dbReference>
<dbReference type="EMBL" id="CP095474">
    <property type="protein sequence ID" value="URN15222.1"/>
    <property type="molecule type" value="Genomic_DNA"/>
</dbReference>
<gene>
    <name evidence="2" type="ORF">MW084_03865</name>
</gene>
<organism evidence="2 3">
    <name type="scientific">Streptomyces sudanensis</name>
    <dbReference type="NCBI Taxonomy" id="436397"/>
    <lineage>
        <taxon>Bacteria</taxon>
        <taxon>Bacillati</taxon>
        <taxon>Actinomycetota</taxon>
        <taxon>Actinomycetes</taxon>
        <taxon>Kitasatosporales</taxon>
        <taxon>Streptomycetaceae</taxon>
        <taxon>Streptomyces</taxon>
    </lineage>
</organism>
<accession>A0ABY4T8C8</accession>
<keyword evidence="1" id="KW-0472">Membrane</keyword>
<keyword evidence="1" id="KW-0812">Transmembrane</keyword>
<dbReference type="RefSeq" id="WP_010469857.1">
    <property type="nucleotide sequence ID" value="NZ_CP095474.1"/>
</dbReference>